<organism evidence="1 2">
    <name type="scientific">Colletotrichum phormii</name>
    <dbReference type="NCBI Taxonomy" id="359342"/>
    <lineage>
        <taxon>Eukaryota</taxon>
        <taxon>Fungi</taxon>
        <taxon>Dikarya</taxon>
        <taxon>Ascomycota</taxon>
        <taxon>Pezizomycotina</taxon>
        <taxon>Sordariomycetes</taxon>
        <taxon>Hypocreomycetidae</taxon>
        <taxon>Glomerellales</taxon>
        <taxon>Glomerellaceae</taxon>
        <taxon>Colletotrichum</taxon>
        <taxon>Colletotrichum acutatum species complex</taxon>
    </lineage>
</organism>
<dbReference type="GeneID" id="85474639"/>
<name>A0AAJ0EH80_9PEZI</name>
<gene>
    <name evidence="1" type="ORF">BDP81DRAFT_419446</name>
</gene>
<dbReference type="Proteomes" id="UP001243989">
    <property type="component" value="Unassembled WGS sequence"/>
</dbReference>
<protein>
    <submittedName>
        <fullName evidence="1">Uncharacterized protein</fullName>
    </submittedName>
</protein>
<evidence type="ECO:0000313" key="1">
    <source>
        <dbReference type="EMBL" id="KAK1640147.1"/>
    </source>
</evidence>
<accession>A0AAJ0EH80</accession>
<sequence length="54" mass="5945">MGGTVTCRREKSKLPMSTRLPLGNYPEVPSRGCAYAPDCVCPASSIWRPWLDSC</sequence>
<reference evidence="1" key="1">
    <citation type="submission" date="2021-06" db="EMBL/GenBank/DDBJ databases">
        <title>Comparative genomics, transcriptomics and evolutionary studies reveal genomic signatures of adaptation to plant cell wall in hemibiotrophic fungi.</title>
        <authorList>
            <consortium name="DOE Joint Genome Institute"/>
            <person name="Baroncelli R."/>
            <person name="Diaz J.F."/>
            <person name="Benocci T."/>
            <person name="Peng M."/>
            <person name="Battaglia E."/>
            <person name="Haridas S."/>
            <person name="Andreopoulos W."/>
            <person name="Labutti K."/>
            <person name="Pangilinan J."/>
            <person name="Floch G.L."/>
            <person name="Makela M.R."/>
            <person name="Henrissat B."/>
            <person name="Grigoriev I.V."/>
            <person name="Crouch J.A."/>
            <person name="De Vries R.P."/>
            <person name="Sukno S.A."/>
            <person name="Thon M.R."/>
        </authorList>
    </citation>
    <scope>NUCLEOTIDE SEQUENCE</scope>
    <source>
        <strain evidence="1">CBS 102054</strain>
    </source>
</reference>
<keyword evidence="2" id="KW-1185">Reference proteome</keyword>
<dbReference type="AlphaFoldDB" id="A0AAJ0EH80"/>
<dbReference type="RefSeq" id="XP_060448754.1">
    <property type="nucleotide sequence ID" value="XM_060589777.1"/>
</dbReference>
<dbReference type="EMBL" id="JAHMHQ010000004">
    <property type="protein sequence ID" value="KAK1640147.1"/>
    <property type="molecule type" value="Genomic_DNA"/>
</dbReference>
<comment type="caution">
    <text evidence="1">The sequence shown here is derived from an EMBL/GenBank/DDBJ whole genome shotgun (WGS) entry which is preliminary data.</text>
</comment>
<evidence type="ECO:0000313" key="2">
    <source>
        <dbReference type="Proteomes" id="UP001243989"/>
    </source>
</evidence>
<proteinExistence type="predicted"/>